<sequence length="115" mass="13394">MEEYPPQPATNATCITRESYEKWTHANNKACCYMLAGMADVLRAKHEKMKTTYEIIESLQAMFGQQSNQFRHDAIKKFMNAKMKRGTLVRNHVLNMINYFGEAEVHRATIDYLTQ</sequence>
<keyword evidence="2" id="KW-1185">Reference proteome</keyword>
<dbReference type="AlphaFoldDB" id="A0A2P5DQ48"/>
<accession>A0A2P5DQ48</accession>
<name>A0A2P5DQ48_PARAD</name>
<feature type="non-terminal residue" evidence="1">
    <location>
        <position position="115"/>
    </location>
</feature>
<dbReference type="Proteomes" id="UP000237105">
    <property type="component" value="Unassembled WGS sequence"/>
</dbReference>
<organism evidence="1 2">
    <name type="scientific">Parasponia andersonii</name>
    <name type="common">Sponia andersonii</name>
    <dbReference type="NCBI Taxonomy" id="3476"/>
    <lineage>
        <taxon>Eukaryota</taxon>
        <taxon>Viridiplantae</taxon>
        <taxon>Streptophyta</taxon>
        <taxon>Embryophyta</taxon>
        <taxon>Tracheophyta</taxon>
        <taxon>Spermatophyta</taxon>
        <taxon>Magnoliopsida</taxon>
        <taxon>eudicotyledons</taxon>
        <taxon>Gunneridae</taxon>
        <taxon>Pentapetalae</taxon>
        <taxon>rosids</taxon>
        <taxon>fabids</taxon>
        <taxon>Rosales</taxon>
        <taxon>Cannabaceae</taxon>
        <taxon>Parasponia</taxon>
    </lineage>
</organism>
<evidence type="ECO:0008006" key="3">
    <source>
        <dbReference type="Google" id="ProtNLM"/>
    </source>
</evidence>
<reference evidence="2" key="1">
    <citation type="submission" date="2016-06" db="EMBL/GenBank/DDBJ databases">
        <title>Parallel loss of symbiosis genes in relatives of nitrogen-fixing non-legume Parasponia.</title>
        <authorList>
            <person name="Van Velzen R."/>
            <person name="Holmer R."/>
            <person name="Bu F."/>
            <person name="Rutten L."/>
            <person name="Van Zeijl A."/>
            <person name="Liu W."/>
            <person name="Santuari L."/>
            <person name="Cao Q."/>
            <person name="Sharma T."/>
            <person name="Shen D."/>
            <person name="Roswanjaya Y."/>
            <person name="Wardhani T."/>
            <person name="Kalhor M.S."/>
            <person name="Jansen J."/>
            <person name="Van den Hoogen J."/>
            <person name="Gungor B."/>
            <person name="Hartog M."/>
            <person name="Hontelez J."/>
            <person name="Verver J."/>
            <person name="Yang W.-C."/>
            <person name="Schijlen E."/>
            <person name="Repin R."/>
            <person name="Schilthuizen M."/>
            <person name="Schranz E."/>
            <person name="Heidstra R."/>
            <person name="Miyata K."/>
            <person name="Fedorova E."/>
            <person name="Kohlen W."/>
            <person name="Bisseling T."/>
            <person name="Smit S."/>
            <person name="Geurts R."/>
        </authorList>
    </citation>
    <scope>NUCLEOTIDE SEQUENCE [LARGE SCALE GENOMIC DNA]</scope>
    <source>
        <strain evidence="2">cv. WU1-14</strain>
    </source>
</reference>
<gene>
    <name evidence="1" type="ORF">PanWU01x14_043580</name>
</gene>
<evidence type="ECO:0000313" key="1">
    <source>
        <dbReference type="EMBL" id="PON75391.1"/>
    </source>
</evidence>
<dbReference type="EMBL" id="JXTB01000024">
    <property type="protein sequence ID" value="PON75391.1"/>
    <property type="molecule type" value="Genomic_DNA"/>
</dbReference>
<evidence type="ECO:0000313" key="2">
    <source>
        <dbReference type="Proteomes" id="UP000237105"/>
    </source>
</evidence>
<protein>
    <recommendedName>
        <fullName evidence="3">Gag/pol protein</fullName>
    </recommendedName>
</protein>
<dbReference type="OrthoDB" id="1194532at2759"/>
<comment type="caution">
    <text evidence="1">The sequence shown here is derived from an EMBL/GenBank/DDBJ whole genome shotgun (WGS) entry which is preliminary data.</text>
</comment>
<dbReference type="Pfam" id="PF14223">
    <property type="entry name" value="Retrotran_gag_2"/>
    <property type="match status" value="1"/>
</dbReference>
<proteinExistence type="predicted"/>